<proteinExistence type="predicted"/>
<dbReference type="Gene3D" id="3.90.1570.10">
    <property type="entry name" value="tt1808, chain A"/>
    <property type="match status" value="1"/>
</dbReference>
<dbReference type="EMBL" id="PVWO01000310">
    <property type="protein sequence ID" value="PSB53009.1"/>
    <property type="molecule type" value="Genomic_DNA"/>
</dbReference>
<evidence type="ECO:0000259" key="1">
    <source>
        <dbReference type="Pfam" id="PF05685"/>
    </source>
</evidence>
<feature type="domain" description="Putative restriction endonuclease" evidence="1">
    <location>
        <begin position="12"/>
        <end position="197"/>
    </location>
</feature>
<name>A0A2T1G6Z7_9CYAN</name>
<reference evidence="2 3" key="1">
    <citation type="submission" date="2018-03" db="EMBL/GenBank/DDBJ databases">
        <title>The ancient ancestry and fast evolution of plastids.</title>
        <authorList>
            <person name="Moore K.R."/>
            <person name="Magnabosco C."/>
            <person name="Momper L."/>
            <person name="Gold D.A."/>
            <person name="Bosak T."/>
            <person name="Fournier G.P."/>
        </authorList>
    </citation>
    <scope>NUCLEOTIDE SEQUENCE [LARGE SCALE GENOMIC DNA]</scope>
    <source>
        <strain evidence="2 3">CCALA 037</strain>
    </source>
</reference>
<dbReference type="SUPFAM" id="SSF52980">
    <property type="entry name" value="Restriction endonuclease-like"/>
    <property type="match status" value="1"/>
</dbReference>
<dbReference type="RefSeq" id="WP_106308848.1">
    <property type="nucleotide sequence ID" value="NZ_PVWO01000310.1"/>
</dbReference>
<gene>
    <name evidence="2" type="ORF">C7B77_19925</name>
</gene>
<dbReference type="AlphaFoldDB" id="A0A2T1G6Z7"/>
<comment type="caution">
    <text evidence="2">The sequence shown here is derived from an EMBL/GenBank/DDBJ whole genome shotgun (WGS) entry which is preliminary data.</text>
</comment>
<organism evidence="2 3">
    <name type="scientific">Chamaesiphon polymorphus CCALA 037</name>
    <dbReference type="NCBI Taxonomy" id="2107692"/>
    <lineage>
        <taxon>Bacteria</taxon>
        <taxon>Bacillati</taxon>
        <taxon>Cyanobacteriota</taxon>
        <taxon>Cyanophyceae</taxon>
        <taxon>Gomontiellales</taxon>
        <taxon>Chamaesiphonaceae</taxon>
        <taxon>Chamaesiphon</taxon>
    </lineage>
</organism>
<accession>A0A2T1G6Z7</accession>
<dbReference type="CDD" id="cd06260">
    <property type="entry name" value="DUF820-like"/>
    <property type="match status" value="1"/>
</dbReference>
<keyword evidence="3" id="KW-1185">Reference proteome</keyword>
<dbReference type="Proteomes" id="UP000238937">
    <property type="component" value="Unassembled WGS sequence"/>
</dbReference>
<evidence type="ECO:0000313" key="3">
    <source>
        <dbReference type="Proteomes" id="UP000238937"/>
    </source>
</evidence>
<dbReference type="InterPro" id="IPR011335">
    <property type="entry name" value="Restrct_endonuc-II-like"/>
</dbReference>
<dbReference type="OrthoDB" id="428427at2"/>
<dbReference type="Pfam" id="PF05685">
    <property type="entry name" value="Uma2"/>
    <property type="match status" value="1"/>
</dbReference>
<protein>
    <recommendedName>
        <fullName evidence="1">Putative restriction endonuclease domain-containing protein</fullName>
    </recommendedName>
</protein>
<evidence type="ECO:0000313" key="2">
    <source>
        <dbReference type="EMBL" id="PSB53009.1"/>
    </source>
</evidence>
<dbReference type="InterPro" id="IPR008538">
    <property type="entry name" value="Uma2"/>
</dbReference>
<sequence>MVLIESKIIGFDDFITWLPERSEYRYELRDGEILEMPKPKGKHSEIAGEISGKLYLEIKRLDLPYLIPRESIVKSIDGKSGYEPDVIVLDKEMLAQEPRWETESIITQGSSVKLAIEVVSTNWQDDYAVKQIAYQALGTQEYWIVDYLGLGGRNFIGYPKQPTISVYYLIDGEYDLHQFRGSDRIQSPTFPNLELSIDKLV</sequence>
<dbReference type="PANTHER" id="PTHR34107">
    <property type="entry name" value="SLL0198 PROTEIN-RELATED"/>
    <property type="match status" value="1"/>
</dbReference>
<dbReference type="InterPro" id="IPR012296">
    <property type="entry name" value="Nuclease_put_TT1808"/>
</dbReference>
<dbReference type="PANTHER" id="PTHR34107:SF2">
    <property type="entry name" value="SLL0888 PROTEIN"/>
    <property type="match status" value="1"/>
</dbReference>